<dbReference type="EMBL" id="JMCC02000093">
    <property type="protein sequence ID" value="KIG13531.1"/>
    <property type="molecule type" value="Genomic_DNA"/>
</dbReference>
<gene>
    <name evidence="4" type="ORF">DB30_07979</name>
</gene>
<organism evidence="4 5">
    <name type="scientific">Enhygromyxa salina</name>
    <dbReference type="NCBI Taxonomy" id="215803"/>
    <lineage>
        <taxon>Bacteria</taxon>
        <taxon>Pseudomonadati</taxon>
        <taxon>Myxococcota</taxon>
        <taxon>Polyangia</taxon>
        <taxon>Nannocystales</taxon>
        <taxon>Nannocystaceae</taxon>
        <taxon>Enhygromyxa</taxon>
    </lineage>
</organism>
<dbReference type="GO" id="GO:0003995">
    <property type="term" value="F:acyl-CoA dehydrogenase activity"/>
    <property type="evidence" value="ECO:0007669"/>
    <property type="project" value="TreeGrafter"/>
</dbReference>
<feature type="domain" description="Acyl-CoA dehydrogenase/oxidase N-terminal" evidence="2">
    <location>
        <begin position="29"/>
        <end position="88"/>
    </location>
</feature>
<dbReference type="AlphaFoldDB" id="A0A0C2CQR9"/>
<dbReference type="Proteomes" id="UP000031599">
    <property type="component" value="Unassembled WGS sequence"/>
</dbReference>
<dbReference type="Pfam" id="PF02771">
    <property type="entry name" value="Acyl-CoA_dh_N"/>
    <property type="match status" value="1"/>
</dbReference>
<dbReference type="PANTHER" id="PTHR43884:SF12">
    <property type="entry name" value="ISOVALERYL-COA DEHYDROGENASE, MITOCHONDRIAL-RELATED"/>
    <property type="match status" value="1"/>
</dbReference>
<evidence type="ECO:0000256" key="1">
    <source>
        <dbReference type="ARBA" id="ARBA00023002"/>
    </source>
</evidence>
<keyword evidence="1" id="KW-0560">Oxidoreductase</keyword>
<reference evidence="4 5" key="1">
    <citation type="submission" date="2014-12" db="EMBL/GenBank/DDBJ databases">
        <title>Genome assembly of Enhygromyxa salina DSM 15201.</title>
        <authorList>
            <person name="Sharma G."/>
            <person name="Subramanian S."/>
        </authorList>
    </citation>
    <scope>NUCLEOTIDE SEQUENCE [LARGE SCALE GENOMIC DNA]</scope>
    <source>
        <strain evidence="4 5">DSM 15201</strain>
    </source>
</reference>
<dbReference type="InterPro" id="IPR009100">
    <property type="entry name" value="AcylCoA_DH/oxidase_NM_dom_sf"/>
</dbReference>
<proteinExistence type="predicted"/>
<feature type="domain" description="Acyl-CoA dehydrogenase C-terminal" evidence="3">
    <location>
        <begin position="244"/>
        <end position="381"/>
    </location>
</feature>
<dbReference type="RefSeq" id="WP_052555538.1">
    <property type="nucleotide sequence ID" value="NZ_JMCC02000093.1"/>
</dbReference>
<dbReference type="InterPro" id="IPR013786">
    <property type="entry name" value="AcylCoA_DH/ox_N"/>
</dbReference>
<sequence length="406" mass="44342">MTDVQTLLDAINLDGSQPSLGARLRAAAPAAEANRRGSDELVAAMRDAGLFRMWRPKSLGGLELDAMTGVRIFEELARYDSSAGWNAHISNVVDIYGAWFPDSVSERVYAGDHHIYSGALNPPFIAAPHEREGGTGYLLNGRAPFASGVVHADHVLALALIPPATEGSPPDVFFTLLPQDQLVIHTSTWETLGMNATGSYDIEAKDLFIPADQMVPLAPRQVTAPKYATQQLYRLSMWPLVSALAAPALGVARAAIDDLVELATFKVPFYTQRALRDRDIVQSQVARAKAQLGAARAYYYEALQQAWDAVEQPGSSLAQAHKHKIQLATCHAIEQSAEIVGMMFRLAGSSGFRRGTDPRSKLELRFEKHLRDATTMTQHAFGSTSRYESVGQAMLGLDSDWPFFAF</sequence>
<name>A0A0C2CQR9_9BACT</name>
<comment type="caution">
    <text evidence="4">The sequence shown here is derived from an EMBL/GenBank/DDBJ whole genome shotgun (WGS) entry which is preliminary data.</text>
</comment>
<dbReference type="PIRSF" id="PIRSF016578">
    <property type="entry name" value="HsaA"/>
    <property type="match status" value="1"/>
</dbReference>
<dbReference type="InterPro" id="IPR037069">
    <property type="entry name" value="AcylCoA_DH/ox_N_sf"/>
</dbReference>
<evidence type="ECO:0000259" key="3">
    <source>
        <dbReference type="Pfam" id="PF08028"/>
    </source>
</evidence>
<dbReference type="Gene3D" id="1.20.140.10">
    <property type="entry name" value="Butyryl-CoA Dehydrogenase, subunit A, domain 3"/>
    <property type="match status" value="1"/>
</dbReference>
<evidence type="ECO:0000313" key="4">
    <source>
        <dbReference type="EMBL" id="KIG13531.1"/>
    </source>
</evidence>
<protein>
    <submittedName>
        <fullName evidence="4">Putative phenol hydroxylase</fullName>
    </submittedName>
</protein>
<dbReference type="InterPro" id="IPR013107">
    <property type="entry name" value="Acyl-CoA_DH_C"/>
</dbReference>
<dbReference type="SUPFAM" id="SSF56645">
    <property type="entry name" value="Acyl-CoA dehydrogenase NM domain-like"/>
    <property type="match status" value="1"/>
</dbReference>
<dbReference type="Gene3D" id="2.40.110.10">
    <property type="entry name" value="Butyryl-CoA Dehydrogenase, subunit A, domain 2"/>
    <property type="match status" value="1"/>
</dbReference>
<evidence type="ECO:0000313" key="5">
    <source>
        <dbReference type="Proteomes" id="UP000031599"/>
    </source>
</evidence>
<dbReference type="SUPFAM" id="SSF47203">
    <property type="entry name" value="Acyl-CoA dehydrogenase C-terminal domain-like"/>
    <property type="match status" value="1"/>
</dbReference>
<accession>A0A0C2CQR9</accession>
<evidence type="ECO:0000259" key="2">
    <source>
        <dbReference type="Pfam" id="PF02771"/>
    </source>
</evidence>
<dbReference type="Gene3D" id="1.10.540.10">
    <property type="entry name" value="Acyl-CoA dehydrogenase/oxidase, N-terminal domain"/>
    <property type="match status" value="1"/>
</dbReference>
<dbReference type="GO" id="GO:0050660">
    <property type="term" value="F:flavin adenine dinucleotide binding"/>
    <property type="evidence" value="ECO:0007669"/>
    <property type="project" value="InterPro"/>
</dbReference>
<dbReference type="InterPro" id="IPR036250">
    <property type="entry name" value="AcylCo_DH-like_C"/>
</dbReference>
<dbReference type="PANTHER" id="PTHR43884">
    <property type="entry name" value="ACYL-COA DEHYDROGENASE"/>
    <property type="match status" value="1"/>
</dbReference>
<dbReference type="Pfam" id="PF08028">
    <property type="entry name" value="Acyl-CoA_dh_2"/>
    <property type="match status" value="1"/>
</dbReference>
<dbReference type="InterPro" id="IPR046373">
    <property type="entry name" value="Acyl-CoA_Oxase/DH_mid-dom_sf"/>
</dbReference>